<evidence type="ECO:0000313" key="1">
    <source>
        <dbReference type="EMBL" id="MDQ0646487.1"/>
    </source>
</evidence>
<dbReference type="SUPFAM" id="SSF49899">
    <property type="entry name" value="Concanavalin A-like lectins/glucanases"/>
    <property type="match status" value="1"/>
</dbReference>
<name>A0AAW8EVT5_9MICO</name>
<sequence>MISRRSLLSVGIGIALGLTHAPQPKAVSVSGYDDLVLADGPVGYWPMAQPAAGYETDLTGRGRTGYYTGPTTTVAMPNQDRAAVFDGIDDFFQIADQADFSISTTRRFTFEAWLQPHTLQFTDDEATGYVHFIGKGMGSGSQEWAGRMYSQVNAENRPNRLSGYAWNLSGGYGAGAYFQDAVTVNQWIHYATTFNLDEGAYGTVRIYKNGVLRQTRDLVYEPGTANEVVVTPGDGTAPVRVGSRDGASFFKGAIAKVALYNKAVSGSALAAHYSQMFA</sequence>
<proteinExistence type="predicted"/>
<protein>
    <recommendedName>
        <fullName evidence="3">LamG domain-containing protein</fullName>
    </recommendedName>
</protein>
<dbReference type="RefSeq" id="WP_307293513.1">
    <property type="nucleotide sequence ID" value="NZ_JAUSXV010000001.1"/>
</dbReference>
<reference evidence="1 2" key="1">
    <citation type="submission" date="2023-07" db="EMBL/GenBank/DDBJ databases">
        <title>Comparative genomics of wheat-associated soil bacteria to identify genetic determinants of phenazine resistance.</title>
        <authorList>
            <person name="Mouncey N."/>
        </authorList>
    </citation>
    <scope>NUCLEOTIDE SEQUENCE [LARGE SCALE GENOMIC DNA]</scope>
    <source>
        <strain evidence="1 2">W4I9-1</strain>
    </source>
</reference>
<dbReference type="Gene3D" id="2.60.120.200">
    <property type="match status" value="1"/>
</dbReference>
<evidence type="ECO:0000313" key="2">
    <source>
        <dbReference type="Proteomes" id="UP001244427"/>
    </source>
</evidence>
<evidence type="ECO:0008006" key="3">
    <source>
        <dbReference type="Google" id="ProtNLM"/>
    </source>
</evidence>
<dbReference type="Pfam" id="PF13385">
    <property type="entry name" value="Laminin_G_3"/>
    <property type="match status" value="1"/>
</dbReference>
<comment type="caution">
    <text evidence="1">The sequence shown here is derived from an EMBL/GenBank/DDBJ whole genome shotgun (WGS) entry which is preliminary data.</text>
</comment>
<dbReference type="AlphaFoldDB" id="A0AAW8EVT5"/>
<keyword evidence="2" id="KW-1185">Reference proteome</keyword>
<gene>
    <name evidence="1" type="ORF">QFZ53_000683</name>
</gene>
<accession>A0AAW8EVT5</accession>
<dbReference type="EMBL" id="JAUSXV010000001">
    <property type="protein sequence ID" value="MDQ0646487.1"/>
    <property type="molecule type" value="Genomic_DNA"/>
</dbReference>
<organism evidence="1 2">
    <name type="scientific">Microbacterium natoriense</name>
    <dbReference type="NCBI Taxonomy" id="284570"/>
    <lineage>
        <taxon>Bacteria</taxon>
        <taxon>Bacillati</taxon>
        <taxon>Actinomycetota</taxon>
        <taxon>Actinomycetes</taxon>
        <taxon>Micrococcales</taxon>
        <taxon>Microbacteriaceae</taxon>
        <taxon>Microbacterium</taxon>
    </lineage>
</organism>
<dbReference type="Proteomes" id="UP001244427">
    <property type="component" value="Unassembled WGS sequence"/>
</dbReference>
<dbReference type="InterPro" id="IPR013320">
    <property type="entry name" value="ConA-like_dom_sf"/>
</dbReference>